<dbReference type="GO" id="GO:0005737">
    <property type="term" value="C:cytoplasm"/>
    <property type="evidence" value="ECO:0007669"/>
    <property type="project" value="UniProtKB-SubCell"/>
</dbReference>
<dbReference type="Proteomes" id="UP000183365">
    <property type="component" value="Unassembled WGS sequence"/>
</dbReference>
<keyword evidence="2" id="KW-0963">Cytoplasm</keyword>
<feature type="domain" description="Chromatin assembly factor 1 subunit Cac1-like C-terminal" evidence="5">
    <location>
        <begin position="559"/>
        <end position="607"/>
    </location>
</feature>
<feature type="region of interest" description="Disordered" evidence="4">
    <location>
        <begin position="378"/>
        <end position="434"/>
    </location>
</feature>
<dbReference type="AlphaFoldDB" id="A0A1L0AU80"/>
<sequence length="626" mass="73071">MSEVDKSLNGGDVPQDNTACSVNEKDIVKEGSGNQVNKKPKRTKAEYLQELAEKRRLKEQEIAEKRRIREKELEERKRLKELELEEKKRERERELEERKKQIEEKKRAREREIEEKKKLREQELEEKKKQKEAEMEEKRKQRYQKEQEKLEKEKLKQQREEENLSKLRISNFFKKKTDGQENIEKRNVNPGTFSRPITLHSVTDDSIIEVEPSFNGTENISFGTDLEGHQICDFVQDFQDFYLKSNFERFVNAQASRVSEIDKILSSQEDSSQAIKQSIENLKTLKTKYLSQQVMITLQDNSLVVFHECDRGDMSDHELMKLLERVPHKYLKFYENQSLPFTGTYSESIVLPPNNPFDVERTDFEYGKDSDYEALEYIDSDMDGDIDDGEEGDELDSEDEEDDDDDEEDSSQELSEFVEPDATGSVSKDTKSKNNKKKTLLIPTIQFNNKEAAVYLDPLQQSFFNENDREYIDSISAKILYPTPININEPLGLPDDKENESKKRNIEKLQKESEELLSKTNENENISINTASSNETKIGNLEPDSKKAKIIITDTRALIKLLKKVEGCPYSKNTMVEVIGFDLESKFSRKIIKETVDHYATRIKELWTLKDPNVIQKLESQKDSET</sequence>
<name>A0A1L0AU80_9ASCO</name>
<dbReference type="PANTHER" id="PTHR13142:SF1">
    <property type="entry name" value="INNER CENTROMERE PROTEIN"/>
    <property type="match status" value="1"/>
</dbReference>
<keyword evidence="7" id="KW-1185">Reference proteome</keyword>
<dbReference type="InterPro" id="IPR048800">
    <property type="entry name" value="Cac1-like_C"/>
</dbReference>
<evidence type="ECO:0000256" key="3">
    <source>
        <dbReference type="SAM" id="Coils"/>
    </source>
</evidence>
<evidence type="ECO:0000256" key="1">
    <source>
        <dbReference type="ARBA" id="ARBA00004496"/>
    </source>
</evidence>
<evidence type="ECO:0000313" key="7">
    <source>
        <dbReference type="Proteomes" id="UP000183365"/>
    </source>
</evidence>
<evidence type="ECO:0000313" key="6">
    <source>
        <dbReference type="EMBL" id="SGZ38114.1"/>
    </source>
</evidence>
<feature type="region of interest" description="Disordered" evidence="4">
    <location>
        <begin position="1"/>
        <end position="43"/>
    </location>
</feature>
<feature type="compositionally biased region" description="Acidic residues" evidence="4">
    <location>
        <begin position="378"/>
        <end position="419"/>
    </location>
</feature>
<gene>
    <name evidence="6" type="ORF">HGUI_00314</name>
</gene>
<dbReference type="VEuPathDB" id="FungiDB:HGUI_00314"/>
<evidence type="ECO:0000256" key="4">
    <source>
        <dbReference type="SAM" id="MobiDB-lite"/>
    </source>
</evidence>
<dbReference type="PANTHER" id="PTHR13142">
    <property type="entry name" value="INNER CENTROMERE PROTEIN"/>
    <property type="match status" value="1"/>
</dbReference>
<protein>
    <recommendedName>
        <fullName evidence="5">Chromatin assembly factor 1 subunit Cac1-like C-terminal domain-containing protein</fullName>
    </recommendedName>
</protein>
<evidence type="ECO:0000256" key="2">
    <source>
        <dbReference type="ARBA" id="ARBA00022490"/>
    </source>
</evidence>
<dbReference type="EMBL" id="FQNF01000004">
    <property type="protein sequence ID" value="SGZ38114.1"/>
    <property type="molecule type" value="Genomic_DNA"/>
</dbReference>
<dbReference type="OrthoDB" id="79480at2759"/>
<reference evidence="7" key="1">
    <citation type="submission" date="2016-11" db="EMBL/GenBank/DDBJ databases">
        <authorList>
            <person name="Guldener U."/>
        </authorList>
    </citation>
    <scope>NUCLEOTIDE SEQUENCE [LARGE SCALE GENOMIC DNA]</scope>
</reference>
<proteinExistence type="predicted"/>
<comment type="subcellular location">
    <subcellularLocation>
        <location evidence="1">Cytoplasm</location>
    </subcellularLocation>
</comment>
<feature type="coiled-coil region" evidence="3">
    <location>
        <begin position="499"/>
        <end position="526"/>
    </location>
</feature>
<accession>A0A1L0AU80</accession>
<evidence type="ECO:0000259" key="5">
    <source>
        <dbReference type="Pfam" id="PF21796"/>
    </source>
</evidence>
<dbReference type="Pfam" id="PF21796">
    <property type="entry name" value="Cac1_C"/>
    <property type="match status" value="1"/>
</dbReference>
<keyword evidence="3" id="KW-0175">Coiled coil</keyword>
<organism evidence="6 7">
    <name type="scientific">Hanseniaspora guilliermondii</name>
    <dbReference type="NCBI Taxonomy" id="56406"/>
    <lineage>
        <taxon>Eukaryota</taxon>
        <taxon>Fungi</taxon>
        <taxon>Dikarya</taxon>
        <taxon>Ascomycota</taxon>
        <taxon>Saccharomycotina</taxon>
        <taxon>Saccharomycetes</taxon>
        <taxon>Saccharomycodales</taxon>
        <taxon>Saccharomycodaceae</taxon>
        <taxon>Hanseniaspora</taxon>
    </lineage>
</organism>
<feature type="region of interest" description="Disordered" evidence="4">
    <location>
        <begin position="87"/>
        <end position="142"/>
    </location>
</feature>